<feature type="domain" description="DUF5641" evidence="1">
    <location>
        <begin position="2"/>
        <end position="47"/>
    </location>
</feature>
<dbReference type="InParanoid" id="E9I7J7"/>
<dbReference type="OrthoDB" id="5973968at2759"/>
<dbReference type="Pfam" id="PF18701">
    <property type="entry name" value="DUF5641"/>
    <property type="match status" value="1"/>
</dbReference>
<organism evidence="2 3">
    <name type="scientific">Daphnia pulex</name>
    <name type="common">Water flea</name>
    <dbReference type="NCBI Taxonomy" id="6669"/>
    <lineage>
        <taxon>Eukaryota</taxon>
        <taxon>Metazoa</taxon>
        <taxon>Ecdysozoa</taxon>
        <taxon>Arthropoda</taxon>
        <taxon>Crustacea</taxon>
        <taxon>Branchiopoda</taxon>
        <taxon>Diplostraca</taxon>
        <taxon>Cladocera</taxon>
        <taxon>Anomopoda</taxon>
        <taxon>Daphniidae</taxon>
        <taxon>Daphnia</taxon>
    </lineage>
</organism>
<reference evidence="2 3" key="1">
    <citation type="journal article" date="2011" name="Science">
        <title>The ecoresponsive genome of Daphnia pulex.</title>
        <authorList>
            <person name="Colbourne J.K."/>
            <person name="Pfrender M.E."/>
            <person name="Gilbert D."/>
            <person name="Thomas W.K."/>
            <person name="Tucker A."/>
            <person name="Oakley T.H."/>
            <person name="Tokishita S."/>
            <person name="Aerts A."/>
            <person name="Arnold G.J."/>
            <person name="Basu M.K."/>
            <person name="Bauer D.J."/>
            <person name="Caceres C.E."/>
            <person name="Carmel L."/>
            <person name="Casola C."/>
            <person name="Choi J.H."/>
            <person name="Detter J.C."/>
            <person name="Dong Q."/>
            <person name="Dusheyko S."/>
            <person name="Eads B.D."/>
            <person name="Frohlich T."/>
            <person name="Geiler-Samerotte K.A."/>
            <person name="Gerlach D."/>
            <person name="Hatcher P."/>
            <person name="Jogdeo S."/>
            <person name="Krijgsveld J."/>
            <person name="Kriventseva E.V."/>
            <person name="Kultz D."/>
            <person name="Laforsch C."/>
            <person name="Lindquist E."/>
            <person name="Lopez J."/>
            <person name="Manak J.R."/>
            <person name="Muller J."/>
            <person name="Pangilinan J."/>
            <person name="Patwardhan R.P."/>
            <person name="Pitluck S."/>
            <person name="Pritham E.J."/>
            <person name="Rechtsteiner A."/>
            <person name="Rho M."/>
            <person name="Rogozin I.B."/>
            <person name="Sakarya O."/>
            <person name="Salamov A."/>
            <person name="Schaack S."/>
            <person name="Shapiro H."/>
            <person name="Shiga Y."/>
            <person name="Skalitzky C."/>
            <person name="Smith Z."/>
            <person name="Souvorov A."/>
            <person name="Sung W."/>
            <person name="Tang Z."/>
            <person name="Tsuchiya D."/>
            <person name="Tu H."/>
            <person name="Vos H."/>
            <person name="Wang M."/>
            <person name="Wolf Y.I."/>
            <person name="Yamagata H."/>
            <person name="Yamada T."/>
            <person name="Ye Y."/>
            <person name="Shaw J.R."/>
            <person name="Andrews J."/>
            <person name="Crease T.J."/>
            <person name="Tang H."/>
            <person name="Lucas S.M."/>
            <person name="Robertson H.M."/>
            <person name="Bork P."/>
            <person name="Koonin E.V."/>
            <person name="Zdobnov E.M."/>
            <person name="Grigoriev I.V."/>
            <person name="Lynch M."/>
            <person name="Boore J.L."/>
        </authorList>
    </citation>
    <scope>NUCLEOTIDE SEQUENCE [LARGE SCALE GENOMIC DNA]</scope>
</reference>
<dbReference type="OMA" id="AFKINDV"/>
<dbReference type="KEGG" id="dpx:DAPPUDRAFT_345713"/>
<dbReference type="AlphaFoldDB" id="E9I7J7"/>
<accession>E9I7J7</accession>
<gene>
    <name evidence="2" type="ORF">DAPPUDRAFT_345713</name>
</gene>
<evidence type="ECO:0000313" key="3">
    <source>
        <dbReference type="Proteomes" id="UP000000305"/>
    </source>
</evidence>
<name>E9I7J7_DAPPU</name>
<dbReference type="Proteomes" id="UP000000305">
    <property type="component" value="Unassembled WGS sequence"/>
</dbReference>
<dbReference type="EMBL" id="GL737269">
    <property type="protein sequence ID" value="EFX60033.1"/>
    <property type="molecule type" value="Genomic_DNA"/>
</dbReference>
<keyword evidence="3" id="KW-1185">Reference proteome</keyword>
<dbReference type="PhylomeDB" id="E9I7J7"/>
<dbReference type="HOGENOM" id="CLU_206239_0_0_1"/>
<evidence type="ECO:0000259" key="1">
    <source>
        <dbReference type="Pfam" id="PF18701"/>
    </source>
</evidence>
<evidence type="ECO:0000313" key="2">
    <source>
        <dbReference type="EMBL" id="EFX60033.1"/>
    </source>
</evidence>
<sequence length="54" mass="5891">MDENAKRGEWLTGTVTSIHPSSDGVVRRVTVKTPRSILTRPVVKLCFIAAGPQN</sequence>
<proteinExistence type="predicted"/>
<dbReference type="InterPro" id="IPR040676">
    <property type="entry name" value="DUF5641"/>
</dbReference>
<protein>
    <recommendedName>
        <fullName evidence="1">DUF5641 domain-containing protein</fullName>
    </recommendedName>
</protein>